<dbReference type="PANTHER" id="PTHR37035">
    <property type="entry name" value="C3H1-TYPE DOMAIN-CONTAINING PROTEIN-RELATED"/>
    <property type="match status" value="1"/>
</dbReference>
<feature type="zinc finger region" description="C3H1-type" evidence="1">
    <location>
        <begin position="130"/>
        <end position="157"/>
    </location>
</feature>
<name>A0A1X0P8G5_9TRYP</name>
<feature type="region of interest" description="Disordered" evidence="2">
    <location>
        <begin position="604"/>
        <end position="635"/>
    </location>
</feature>
<dbReference type="Proteomes" id="UP000192257">
    <property type="component" value="Unassembled WGS sequence"/>
</dbReference>
<feature type="compositionally biased region" description="Polar residues" evidence="2">
    <location>
        <begin position="473"/>
        <end position="483"/>
    </location>
</feature>
<feature type="compositionally biased region" description="Basic and acidic residues" evidence="2">
    <location>
        <begin position="426"/>
        <end position="448"/>
    </location>
</feature>
<dbReference type="PROSITE" id="PS50103">
    <property type="entry name" value="ZF_C3H1"/>
    <property type="match status" value="1"/>
</dbReference>
<accession>A0A1X0P8G5</accession>
<dbReference type="PANTHER" id="PTHR37035:SF7">
    <property type="entry name" value="C3H1-TYPE DOMAIN-CONTAINING PROTEIN"/>
    <property type="match status" value="1"/>
</dbReference>
<keyword evidence="5" id="KW-1185">Reference proteome</keyword>
<dbReference type="OrthoDB" id="272976at2759"/>
<evidence type="ECO:0000313" key="4">
    <source>
        <dbReference type="EMBL" id="ORC93125.1"/>
    </source>
</evidence>
<evidence type="ECO:0000313" key="5">
    <source>
        <dbReference type="Proteomes" id="UP000192257"/>
    </source>
</evidence>
<reference evidence="4 5" key="1">
    <citation type="submission" date="2017-03" db="EMBL/GenBank/DDBJ databases">
        <title>An alternative strategy for trypanosome survival in the mammalian bloodstream revealed through genome and transcriptome analysis of the ubiquitous bovine parasite Trypanosoma (Megatrypanum) theileri.</title>
        <authorList>
            <person name="Kelly S."/>
            <person name="Ivens A."/>
            <person name="Mott A."/>
            <person name="O'Neill E."/>
            <person name="Emms D."/>
            <person name="Macleod O."/>
            <person name="Voorheis P."/>
            <person name="Matthews J."/>
            <person name="Matthews K."/>
            <person name="Carrington M."/>
        </authorList>
    </citation>
    <scope>NUCLEOTIDE SEQUENCE [LARGE SCALE GENOMIC DNA]</scope>
    <source>
        <strain evidence="4">Edinburgh</strain>
    </source>
</reference>
<dbReference type="GeneID" id="39981549"/>
<evidence type="ECO:0000256" key="1">
    <source>
        <dbReference type="PROSITE-ProRule" id="PRU00723"/>
    </source>
</evidence>
<dbReference type="GO" id="GO:0008270">
    <property type="term" value="F:zinc ion binding"/>
    <property type="evidence" value="ECO:0007669"/>
    <property type="project" value="UniProtKB-KW"/>
</dbReference>
<dbReference type="RefSeq" id="XP_028887191.1">
    <property type="nucleotide sequence ID" value="XM_029021769.1"/>
</dbReference>
<feature type="compositionally biased region" description="Low complexity" evidence="2">
    <location>
        <begin position="487"/>
        <end position="531"/>
    </location>
</feature>
<feature type="region of interest" description="Disordered" evidence="2">
    <location>
        <begin position="392"/>
        <end position="532"/>
    </location>
</feature>
<feature type="domain" description="C3H1-type" evidence="3">
    <location>
        <begin position="130"/>
        <end position="157"/>
    </location>
</feature>
<dbReference type="VEuPathDB" id="TriTrypDB:TM35_000024510"/>
<protein>
    <recommendedName>
        <fullName evidence="3">C3H1-type domain-containing protein</fullName>
    </recommendedName>
</protein>
<dbReference type="InterPro" id="IPR053125">
    <property type="entry name" value="RNA-bd_mRNA_stabilization_reg"/>
</dbReference>
<dbReference type="InterPro" id="IPR000571">
    <property type="entry name" value="Znf_CCCH"/>
</dbReference>
<evidence type="ECO:0000259" key="3">
    <source>
        <dbReference type="PROSITE" id="PS50103"/>
    </source>
</evidence>
<keyword evidence="1" id="KW-0863">Zinc-finger</keyword>
<keyword evidence="1" id="KW-0479">Metal-binding</keyword>
<feature type="compositionally biased region" description="Gly residues" evidence="2">
    <location>
        <begin position="608"/>
        <end position="625"/>
    </location>
</feature>
<feature type="compositionally biased region" description="Polar residues" evidence="2">
    <location>
        <begin position="449"/>
        <end position="465"/>
    </location>
</feature>
<gene>
    <name evidence="4" type="ORF">TM35_000024510</name>
</gene>
<evidence type="ECO:0000256" key="2">
    <source>
        <dbReference type="SAM" id="MobiDB-lite"/>
    </source>
</evidence>
<dbReference type="EMBL" id="NBCO01000002">
    <property type="protein sequence ID" value="ORC93125.1"/>
    <property type="molecule type" value="Genomic_DNA"/>
</dbReference>
<comment type="caution">
    <text evidence="4">The sequence shown here is derived from an EMBL/GenBank/DDBJ whole genome shotgun (WGS) entry which is preliminary data.</text>
</comment>
<proteinExistence type="predicted"/>
<keyword evidence="1" id="KW-0862">Zinc</keyword>
<sequence>MFAPEQHRHRFSPGGYSNSAGSGPQFMMMYSVYPKTNGASSSYMNQHPVAANPGVGTHPAVYQYPLNFPVVGFGGSPGVAHEEEETEGTFEVHDSHLKAPITLRPNVVFPSAGSQALFGGQRQPTSFAGRNAIRICESFQEGRCTLGENCADIHVYPEYLNSTRQAMIAWLQSKEREFQQTLIQDPRRVFRVFCADLKEVVEVPISALRFTKGLYVDPTLRARRARGGHQNQFAIMASQVPTACGLFSVEPSQCKWGRWCNQVHIEQTWMQSKKSEFESWSNGLENRFNDLPPDHLFTVHDPQLKMSLKLPKASIAGFSRGLFQGSAKKAPSVCMLFQRNRCTASACCNQIHVVPAYLQLHRRWVQSGNHISEQEREELAESMNVMLQSLTSQRETENLDSSDPFSQSKELNPKALPYVPTPPPMADEKSLSHADESNTQRREKDQHGSSETFLRQSGQLPSSDNDAPMGQEDYTTPVRTSGIPNHRQQQQQRYRQQEQQQQQQQQFQQSKSSSLNESGTNSSRNQRSNSSGLVLPLGEFVVVVDTDDRSQSSLQASQGNISHAGKSYRHTNNPYALGGNSSCTASPSFGWVQPVRSAGNSITTFPNGGSGGGGGANSSGSGPWGSRGRADSSPGVVEVRPTFLGFQHHEMDGSLHISSSSSLHWNASGSTITRALEEFHKPTTEMDSPRISNGTFFGHC</sequence>
<feature type="compositionally biased region" description="Polar residues" evidence="2">
    <location>
        <begin position="392"/>
        <end position="410"/>
    </location>
</feature>
<organism evidence="4 5">
    <name type="scientific">Trypanosoma theileri</name>
    <dbReference type="NCBI Taxonomy" id="67003"/>
    <lineage>
        <taxon>Eukaryota</taxon>
        <taxon>Discoba</taxon>
        <taxon>Euglenozoa</taxon>
        <taxon>Kinetoplastea</taxon>
        <taxon>Metakinetoplastina</taxon>
        <taxon>Trypanosomatida</taxon>
        <taxon>Trypanosomatidae</taxon>
        <taxon>Trypanosoma</taxon>
    </lineage>
</organism>
<dbReference type="AlphaFoldDB" id="A0A1X0P8G5"/>